<reference evidence="2 3" key="1">
    <citation type="submission" date="2018-06" db="EMBL/GenBank/DDBJ databases">
        <authorList>
            <consortium name="Pathogen Informatics"/>
            <person name="Doyle S."/>
        </authorList>
    </citation>
    <scope>NUCLEOTIDE SEQUENCE [LARGE SCALE GENOMIC DNA]</scope>
    <source>
        <strain evidence="2 3">NCTC11088</strain>
    </source>
</reference>
<feature type="transmembrane region" description="Helical" evidence="1">
    <location>
        <begin position="206"/>
        <end position="223"/>
    </location>
</feature>
<feature type="transmembrane region" description="Helical" evidence="1">
    <location>
        <begin position="44"/>
        <end position="62"/>
    </location>
</feature>
<accession>A0A379DC25</accession>
<evidence type="ECO:0000313" key="3">
    <source>
        <dbReference type="Proteomes" id="UP000254777"/>
    </source>
</evidence>
<feature type="transmembrane region" description="Helical" evidence="1">
    <location>
        <begin position="110"/>
        <end position="137"/>
    </location>
</feature>
<gene>
    <name evidence="2" type="ORF">NCTC11088_00917</name>
</gene>
<dbReference type="EMBL" id="UGTH01000001">
    <property type="protein sequence ID" value="SUB75131.1"/>
    <property type="molecule type" value="Genomic_DNA"/>
</dbReference>
<feature type="transmembrane region" description="Helical" evidence="1">
    <location>
        <begin position="149"/>
        <end position="169"/>
    </location>
</feature>
<keyword evidence="1" id="KW-1133">Transmembrane helix</keyword>
<evidence type="ECO:0000313" key="2">
    <source>
        <dbReference type="EMBL" id="SUB75131.1"/>
    </source>
</evidence>
<dbReference type="Proteomes" id="UP000254777">
    <property type="component" value="Unassembled WGS sequence"/>
</dbReference>
<sequence>MKHSEYMEKTYLYGKIATIIALGIMLIIPTIMCTFYNMWPDGSAIVAVAGPLLALYVPTALAEQLSMIPMGGNTCYINSIMGNVTNIKFPCYLSAINSVDATPGSEMADVIGMIAVCISGMVTMIVVFIGLILLVPLEPILTSEVVTTATSYIMPALYGSMGISAFINTSAGSYNVPKKPLVAVLDLVLVFAFNFLVMNLAGKEGYAMLVMLGVSILIAYILYKSNVIKLLKKEKV</sequence>
<feature type="transmembrane region" description="Helical" evidence="1">
    <location>
        <begin position="181"/>
        <end position="200"/>
    </location>
</feature>
<evidence type="ECO:0000256" key="1">
    <source>
        <dbReference type="SAM" id="Phobius"/>
    </source>
</evidence>
<dbReference type="RefSeq" id="WP_004820489.1">
    <property type="nucleotide sequence ID" value="NZ_UGTH01000001.1"/>
</dbReference>
<dbReference type="AlphaFoldDB" id="A0A379DC25"/>
<proteinExistence type="predicted"/>
<feature type="transmembrane region" description="Helical" evidence="1">
    <location>
        <begin position="12"/>
        <end position="38"/>
    </location>
</feature>
<protein>
    <submittedName>
        <fullName evidence="2">Uncharacterized protein</fullName>
    </submittedName>
</protein>
<keyword evidence="1" id="KW-0472">Membrane</keyword>
<organism evidence="2 3">
    <name type="scientific">Peptoniphilus indolicus</name>
    <dbReference type="NCBI Taxonomy" id="33030"/>
    <lineage>
        <taxon>Bacteria</taxon>
        <taxon>Bacillati</taxon>
        <taxon>Bacillota</taxon>
        <taxon>Tissierellia</taxon>
        <taxon>Tissierellales</taxon>
        <taxon>Peptoniphilaceae</taxon>
        <taxon>Peptoniphilus</taxon>
    </lineage>
</organism>
<name>A0A379DC25_9FIRM</name>
<keyword evidence="1" id="KW-0812">Transmembrane</keyword>